<dbReference type="InterPro" id="IPR015500">
    <property type="entry name" value="Peptidase_S8_subtilisin-rel"/>
</dbReference>
<evidence type="ECO:0000256" key="3">
    <source>
        <dbReference type="ARBA" id="ARBA00022801"/>
    </source>
</evidence>
<protein>
    <submittedName>
        <fullName evidence="8">Subtilase family protein</fullName>
    </submittedName>
</protein>
<dbReference type="PROSITE" id="PS00138">
    <property type="entry name" value="SUBTILASE_SER"/>
    <property type="match status" value="1"/>
</dbReference>
<evidence type="ECO:0000256" key="5">
    <source>
        <dbReference type="PROSITE-ProRule" id="PRU01240"/>
    </source>
</evidence>
<proteinExistence type="inferred from homology"/>
<evidence type="ECO:0000256" key="2">
    <source>
        <dbReference type="ARBA" id="ARBA00022670"/>
    </source>
</evidence>
<dbReference type="PROSITE" id="PS00137">
    <property type="entry name" value="SUBTILASE_HIS"/>
    <property type="match status" value="1"/>
</dbReference>
<dbReference type="Proteomes" id="UP000198951">
    <property type="component" value="Unassembled WGS sequence"/>
</dbReference>
<dbReference type="RefSeq" id="WP_091093876.1">
    <property type="nucleotide sequence ID" value="NZ_FNRD01000019.1"/>
</dbReference>
<dbReference type="InterPro" id="IPR050131">
    <property type="entry name" value="Peptidase_S8_subtilisin-like"/>
</dbReference>
<organism evidence="8 9">
    <name type="scientific">Flavobacterium gillisiae</name>
    <dbReference type="NCBI Taxonomy" id="150146"/>
    <lineage>
        <taxon>Bacteria</taxon>
        <taxon>Pseudomonadati</taxon>
        <taxon>Bacteroidota</taxon>
        <taxon>Flavobacteriia</taxon>
        <taxon>Flavobacteriales</taxon>
        <taxon>Flavobacteriaceae</taxon>
        <taxon>Flavobacterium</taxon>
    </lineage>
</organism>
<evidence type="ECO:0000256" key="4">
    <source>
        <dbReference type="ARBA" id="ARBA00022825"/>
    </source>
</evidence>
<feature type="active site" description="Charge relay system" evidence="5">
    <location>
        <position position="414"/>
    </location>
</feature>
<dbReference type="InterPro" id="IPR000209">
    <property type="entry name" value="Peptidase_S8/S53_dom"/>
</dbReference>
<dbReference type="GO" id="GO:0004252">
    <property type="term" value="F:serine-type endopeptidase activity"/>
    <property type="evidence" value="ECO:0007669"/>
    <property type="project" value="UniProtKB-UniRule"/>
</dbReference>
<comment type="similarity">
    <text evidence="1 5">Belongs to the peptidase S8 family.</text>
</comment>
<dbReference type="Gene3D" id="3.40.50.200">
    <property type="entry name" value="Peptidase S8/S53 domain"/>
    <property type="match status" value="1"/>
</dbReference>
<evidence type="ECO:0000313" key="9">
    <source>
        <dbReference type="Proteomes" id="UP000198951"/>
    </source>
</evidence>
<dbReference type="PANTHER" id="PTHR43806">
    <property type="entry name" value="PEPTIDASE S8"/>
    <property type="match status" value="1"/>
</dbReference>
<keyword evidence="3 5" id="KW-0378">Hydrolase</keyword>
<keyword evidence="9" id="KW-1185">Reference proteome</keyword>
<dbReference type="PRINTS" id="PR00723">
    <property type="entry name" value="SUBTILISIN"/>
</dbReference>
<keyword evidence="2 5" id="KW-0645">Protease</keyword>
<feature type="domain" description="Peptidase S8/S53" evidence="7">
    <location>
        <begin position="196"/>
        <end position="446"/>
    </location>
</feature>
<name>A0A1H4GAJ2_9FLAO</name>
<feature type="active site" description="Charge relay system" evidence="5">
    <location>
        <position position="238"/>
    </location>
</feature>
<dbReference type="PROSITE" id="PS51892">
    <property type="entry name" value="SUBTILASE"/>
    <property type="match status" value="1"/>
</dbReference>
<dbReference type="InterPro" id="IPR023828">
    <property type="entry name" value="Peptidase_S8_Ser-AS"/>
</dbReference>
<dbReference type="OrthoDB" id="9798386at2"/>
<feature type="active site" description="Charge relay system" evidence="5">
    <location>
        <position position="204"/>
    </location>
</feature>
<feature type="transmembrane region" description="Helical" evidence="6">
    <location>
        <begin position="12"/>
        <end position="30"/>
    </location>
</feature>
<evidence type="ECO:0000256" key="6">
    <source>
        <dbReference type="SAM" id="Phobius"/>
    </source>
</evidence>
<sequence length="463" mass="51875">MNSNPKFPLSYYLVLFFGFILMILFWIIVLKNTDNIIPYSIPVATNLTEVEYWRQDYLPEQPAQIIPIDTTKIINDTLSKRRIVSNLVNIAIKNSTNSIAKFANELKQKYPSDEYNIVYIDSVVNRLQVELPDKERVLFKADVKAKMNQYKLLVWDETLFDYVKTFNDPKLKDNNASWYLKAININKAWEQTTGDKKIVIAVIDNGFDLNHPELKGKAIKPYNVIDKTANVSPNRENHGTHVASTIVAIGNNNQGLVGICPDCSFMPIKVEDQNGMMSNTYIIDAILYAIKNKADVINLSLGMQIPIGLNIPLQEQKDYINSNAKDEEEFWDDLFKYASDKNVSCVLAAGNSNIMTGFDPFQRAKSTIKVGAVDQNGTKADFSNFGSNTTIYAPGTNIYGAKPGNNYEVLEGTSMAAPIVSGFVGLIKSKNNNISNQDILKILNANTINKNNLKILDVVSNIN</sequence>
<keyword evidence="6" id="KW-0472">Membrane</keyword>
<keyword evidence="6" id="KW-0812">Transmembrane</keyword>
<evidence type="ECO:0000256" key="1">
    <source>
        <dbReference type="ARBA" id="ARBA00011073"/>
    </source>
</evidence>
<dbReference type="GO" id="GO:0006508">
    <property type="term" value="P:proteolysis"/>
    <property type="evidence" value="ECO:0007669"/>
    <property type="project" value="UniProtKB-KW"/>
</dbReference>
<dbReference type="EMBL" id="FNRD01000019">
    <property type="protein sequence ID" value="SEB06574.1"/>
    <property type="molecule type" value="Genomic_DNA"/>
</dbReference>
<accession>A0A1H4GAJ2</accession>
<reference evidence="9" key="1">
    <citation type="submission" date="2016-10" db="EMBL/GenBank/DDBJ databases">
        <authorList>
            <person name="Varghese N."/>
            <person name="Submissions S."/>
        </authorList>
    </citation>
    <scope>NUCLEOTIDE SEQUENCE [LARGE SCALE GENOMIC DNA]</scope>
    <source>
        <strain evidence="9">DSM 22376</strain>
    </source>
</reference>
<dbReference type="SUPFAM" id="SSF52743">
    <property type="entry name" value="Subtilisin-like"/>
    <property type="match status" value="1"/>
</dbReference>
<evidence type="ECO:0000313" key="8">
    <source>
        <dbReference type="EMBL" id="SEB06574.1"/>
    </source>
</evidence>
<gene>
    <name evidence="8" type="ORF">SAMN05443667_11923</name>
</gene>
<dbReference type="InterPro" id="IPR022398">
    <property type="entry name" value="Peptidase_S8_His-AS"/>
</dbReference>
<dbReference type="PANTHER" id="PTHR43806:SF11">
    <property type="entry name" value="CEREVISIN-RELATED"/>
    <property type="match status" value="1"/>
</dbReference>
<keyword evidence="4 5" id="KW-0720">Serine protease</keyword>
<dbReference type="InterPro" id="IPR036852">
    <property type="entry name" value="Peptidase_S8/S53_dom_sf"/>
</dbReference>
<dbReference type="Pfam" id="PF00082">
    <property type="entry name" value="Peptidase_S8"/>
    <property type="match status" value="1"/>
</dbReference>
<dbReference type="AlphaFoldDB" id="A0A1H4GAJ2"/>
<keyword evidence="6" id="KW-1133">Transmembrane helix</keyword>
<dbReference type="STRING" id="150146.SAMN05443667_11923"/>
<evidence type="ECO:0000259" key="7">
    <source>
        <dbReference type="Pfam" id="PF00082"/>
    </source>
</evidence>